<dbReference type="Proteomes" id="UP000315349">
    <property type="component" value="Chromosome"/>
</dbReference>
<proteinExistence type="predicted"/>
<gene>
    <name evidence="2" type="ORF">Spb1_35060</name>
</gene>
<dbReference type="AlphaFoldDB" id="A0A518GSK7"/>
<evidence type="ECO:0000259" key="1">
    <source>
        <dbReference type="Pfam" id="PF01553"/>
    </source>
</evidence>
<feature type="domain" description="Phospholipid/glycerol acyltransferase" evidence="1">
    <location>
        <begin position="51"/>
        <end position="170"/>
    </location>
</feature>
<dbReference type="KEGG" id="peh:Spb1_35060"/>
<dbReference type="OrthoDB" id="152799at2"/>
<reference evidence="2 3" key="1">
    <citation type="submission" date="2019-02" db="EMBL/GenBank/DDBJ databases">
        <title>Deep-cultivation of Planctomycetes and their phenomic and genomic characterization uncovers novel biology.</title>
        <authorList>
            <person name="Wiegand S."/>
            <person name="Jogler M."/>
            <person name="Boedeker C."/>
            <person name="Pinto D."/>
            <person name="Vollmers J."/>
            <person name="Rivas-Marin E."/>
            <person name="Kohn T."/>
            <person name="Peeters S.H."/>
            <person name="Heuer A."/>
            <person name="Rast P."/>
            <person name="Oberbeckmann S."/>
            <person name="Bunk B."/>
            <person name="Jeske O."/>
            <person name="Meyerdierks A."/>
            <person name="Storesund J.E."/>
            <person name="Kallscheuer N."/>
            <person name="Luecker S."/>
            <person name="Lage O.M."/>
            <person name="Pohl T."/>
            <person name="Merkel B.J."/>
            <person name="Hornburger P."/>
            <person name="Mueller R.-W."/>
            <person name="Bruemmer F."/>
            <person name="Labrenz M."/>
            <person name="Spormann A.M."/>
            <person name="Op den Camp H."/>
            <person name="Overmann J."/>
            <person name="Amann R."/>
            <person name="Jetten M.S.M."/>
            <person name="Mascher T."/>
            <person name="Medema M.H."/>
            <person name="Devos D.P."/>
            <person name="Kaster A.-K."/>
            <person name="Ovreas L."/>
            <person name="Rohde M."/>
            <person name="Galperin M.Y."/>
            <person name="Jogler C."/>
        </authorList>
    </citation>
    <scope>NUCLEOTIDE SEQUENCE [LARGE SCALE GENOMIC DNA]</scope>
    <source>
        <strain evidence="2 3">Spb1</strain>
    </source>
</reference>
<accession>A0A518GSK7</accession>
<keyword evidence="3" id="KW-1185">Reference proteome</keyword>
<organism evidence="2 3">
    <name type="scientific">Planctopirus ephydatiae</name>
    <dbReference type="NCBI Taxonomy" id="2528019"/>
    <lineage>
        <taxon>Bacteria</taxon>
        <taxon>Pseudomonadati</taxon>
        <taxon>Planctomycetota</taxon>
        <taxon>Planctomycetia</taxon>
        <taxon>Planctomycetales</taxon>
        <taxon>Planctomycetaceae</taxon>
        <taxon>Planctopirus</taxon>
    </lineage>
</organism>
<dbReference type="RefSeq" id="WP_145302632.1">
    <property type="nucleotide sequence ID" value="NZ_CP036299.1"/>
</dbReference>
<sequence>MTGPNQTSPEQLPRINRQWFDWFAWYSRKYLARHFRAMRLLKSDAQRAGPDVPLVSYMNHASWWDPLVGLLIAKEFWPNRNHYGAMDREALESYKFFEKIGFFGVDRGTPRGAVQFLKMAQAITSSPANALWMTPQGRFADARERPAELMAGLPQVLSRLTSGVVQPIAIEYVFWDERLPEVLVHLGTTREIASLSRDRSTCQLELSQLLTTAQDELQVAAMQRNPDLFETLIDGGEGMSSIYGWWRSLKLSWKRMPPVSN</sequence>
<dbReference type="Pfam" id="PF01553">
    <property type="entry name" value="Acyltransferase"/>
    <property type="match status" value="1"/>
</dbReference>
<name>A0A518GSK7_9PLAN</name>
<evidence type="ECO:0000313" key="2">
    <source>
        <dbReference type="EMBL" id="QDV31561.1"/>
    </source>
</evidence>
<protein>
    <recommendedName>
        <fullName evidence="1">Phospholipid/glycerol acyltransferase domain-containing protein</fullName>
    </recommendedName>
</protein>
<dbReference type="EMBL" id="CP036299">
    <property type="protein sequence ID" value="QDV31561.1"/>
    <property type="molecule type" value="Genomic_DNA"/>
</dbReference>
<dbReference type="InterPro" id="IPR002123">
    <property type="entry name" value="Plipid/glycerol_acylTrfase"/>
</dbReference>
<evidence type="ECO:0000313" key="3">
    <source>
        <dbReference type="Proteomes" id="UP000315349"/>
    </source>
</evidence>
<dbReference type="CDD" id="cd06551">
    <property type="entry name" value="LPLAT"/>
    <property type="match status" value="1"/>
</dbReference>
<dbReference type="GO" id="GO:0016746">
    <property type="term" value="F:acyltransferase activity"/>
    <property type="evidence" value="ECO:0007669"/>
    <property type="project" value="InterPro"/>
</dbReference>